<keyword evidence="2" id="KW-1185">Reference proteome</keyword>
<dbReference type="EMBL" id="MU394328">
    <property type="protein sequence ID" value="KAI6085199.1"/>
    <property type="molecule type" value="Genomic_DNA"/>
</dbReference>
<accession>A0ACC0CXS4</accession>
<gene>
    <name evidence="1" type="ORF">F4821DRAFT_279418</name>
</gene>
<name>A0ACC0CXS4_9PEZI</name>
<protein>
    <submittedName>
        <fullName evidence="1">FAD-binding oxidoreductase</fullName>
    </submittedName>
</protein>
<evidence type="ECO:0000313" key="2">
    <source>
        <dbReference type="Proteomes" id="UP001497680"/>
    </source>
</evidence>
<comment type="caution">
    <text evidence="1">The sequence shown here is derived from an EMBL/GenBank/DDBJ whole genome shotgun (WGS) entry which is preliminary data.</text>
</comment>
<reference evidence="1 2" key="1">
    <citation type="journal article" date="2022" name="New Phytol.">
        <title>Ecological generalism drives hyperdiversity of secondary metabolite gene clusters in xylarialean endophytes.</title>
        <authorList>
            <person name="Franco M.E.E."/>
            <person name="Wisecaver J.H."/>
            <person name="Arnold A.E."/>
            <person name="Ju Y.M."/>
            <person name="Slot J.C."/>
            <person name="Ahrendt S."/>
            <person name="Moore L.P."/>
            <person name="Eastman K.E."/>
            <person name="Scott K."/>
            <person name="Konkel Z."/>
            <person name="Mondo S.J."/>
            <person name="Kuo A."/>
            <person name="Hayes R.D."/>
            <person name="Haridas S."/>
            <person name="Andreopoulos B."/>
            <person name="Riley R."/>
            <person name="LaButti K."/>
            <person name="Pangilinan J."/>
            <person name="Lipzen A."/>
            <person name="Amirebrahimi M."/>
            <person name="Yan J."/>
            <person name="Adam C."/>
            <person name="Keymanesh K."/>
            <person name="Ng V."/>
            <person name="Louie K."/>
            <person name="Northen T."/>
            <person name="Drula E."/>
            <person name="Henrissat B."/>
            <person name="Hsieh H.M."/>
            <person name="Youens-Clark K."/>
            <person name="Lutzoni F."/>
            <person name="Miadlikowska J."/>
            <person name="Eastwood D.C."/>
            <person name="Hamelin R.C."/>
            <person name="Grigoriev I.V."/>
            <person name="U'Ren J.M."/>
        </authorList>
    </citation>
    <scope>NUCLEOTIDE SEQUENCE [LARGE SCALE GENOMIC DNA]</scope>
    <source>
        <strain evidence="1 2">ER1909</strain>
    </source>
</reference>
<sequence length="488" mass="52395">MARSAFQVLAGFALLCCSAVRATQDHAVCNHLATIHGNETIQPTEASYEALSTENWSQTVWAKPACIIQPSSTEELASVVSTVVDWNVNFAVRSGGHSVVPGAANIEGGVLIDMSQFNTVDYDADKSVAVVGSGLRWKEVYTSLDPYNVTVVGGRVLEVGVGGLTLGGGLSYLADLYGFVCDNVVNYEVVTASGTVINANAESNQDLFWALKGGANNFGIVTKFTLKTYPLHDAWGGVRVYSLDALPQLMDAMYEYQSVGNKDPYANIMLQAFPTNASIGAILEIVYLKPEVEPEAFAPFRNITPLVDGTQLQTFTELMLNAPVPELTRVNWFSASFKTDKDLFTKVTDIVSNGPEIAQLTNLTAGSLAFGWQPISSSAILAGEANGGNALGLEPVNQTWLVLDVGWWNAEDDQLAHDYTASMISKVDDASQSSGHFVDYIFMNDAAADQPVIERYGAENVAKLKATAAKYDPDGVFQHLASGGFKLP</sequence>
<proteinExistence type="predicted"/>
<organism evidence="1 2">
    <name type="scientific">Hypoxylon rubiginosum</name>
    <dbReference type="NCBI Taxonomy" id="110542"/>
    <lineage>
        <taxon>Eukaryota</taxon>
        <taxon>Fungi</taxon>
        <taxon>Dikarya</taxon>
        <taxon>Ascomycota</taxon>
        <taxon>Pezizomycotina</taxon>
        <taxon>Sordariomycetes</taxon>
        <taxon>Xylariomycetidae</taxon>
        <taxon>Xylariales</taxon>
        <taxon>Hypoxylaceae</taxon>
        <taxon>Hypoxylon</taxon>
    </lineage>
</organism>
<dbReference type="Proteomes" id="UP001497680">
    <property type="component" value="Unassembled WGS sequence"/>
</dbReference>
<evidence type="ECO:0000313" key="1">
    <source>
        <dbReference type="EMBL" id="KAI6085199.1"/>
    </source>
</evidence>